<accession>A0A4Y9ZUH5</accession>
<evidence type="ECO:0000313" key="1">
    <source>
        <dbReference type="EMBL" id="TFY78452.1"/>
    </source>
</evidence>
<dbReference type="EMBL" id="SFCI01000678">
    <property type="protein sequence ID" value="TFY78452.1"/>
    <property type="molecule type" value="Genomic_DNA"/>
</dbReference>
<keyword evidence="2" id="KW-1185">Reference proteome</keyword>
<protein>
    <submittedName>
        <fullName evidence="1">Uncharacterized protein</fullName>
    </submittedName>
</protein>
<comment type="caution">
    <text evidence="1">The sequence shown here is derived from an EMBL/GenBank/DDBJ whole genome shotgun (WGS) entry which is preliminary data.</text>
</comment>
<dbReference type="Proteomes" id="UP000298061">
    <property type="component" value="Unassembled WGS sequence"/>
</dbReference>
<dbReference type="OrthoDB" id="3265433at2759"/>
<reference evidence="1 2" key="1">
    <citation type="submission" date="2019-02" db="EMBL/GenBank/DDBJ databases">
        <title>Genome sequencing of the rare red list fungi Hericium alpestre (H. flagellum).</title>
        <authorList>
            <person name="Buettner E."/>
            <person name="Kellner H."/>
        </authorList>
    </citation>
    <scope>NUCLEOTIDE SEQUENCE [LARGE SCALE GENOMIC DNA]</scope>
    <source>
        <strain evidence="1 2">DSM 108284</strain>
    </source>
</reference>
<evidence type="ECO:0000313" key="2">
    <source>
        <dbReference type="Proteomes" id="UP000298061"/>
    </source>
</evidence>
<name>A0A4Y9ZUH5_9AGAM</name>
<dbReference type="AlphaFoldDB" id="A0A4Y9ZUH5"/>
<proteinExistence type="predicted"/>
<gene>
    <name evidence="1" type="ORF">EWM64_g5562</name>
</gene>
<sequence>MDSNFESTGSKMWRPANDVQLSEGAGFMVGQEEYKKHLKVANDQHEFLPYEVDTANYGIPLSAGDGEQFDRIREEDKDDDTQHTAARCRSGGYIPIERMAISLPSCLDEDVVGVPQMKPLVEAELELREGQANDALQSLRLALRYKAYVFRTDVQNANSQRKKMQAWDDVSSIESTVQHQAHVYSRCREAMEDLGAKKDMLKRFQLLLPEHLKVRTAVLDPSVRGLRNSTLPWFWTMDISGDSLEGEWLADFH</sequence>
<dbReference type="STRING" id="135208.A0A4Y9ZUH5"/>
<organism evidence="1 2">
    <name type="scientific">Hericium alpestre</name>
    <dbReference type="NCBI Taxonomy" id="135208"/>
    <lineage>
        <taxon>Eukaryota</taxon>
        <taxon>Fungi</taxon>
        <taxon>Dikarya</taxon>
        <taxon>Basidiomycota</taxon>
        <taxon>Agaricomycotina</taxon>
        <taxon>Agaricomycetes</taxon>
        <taxon>Russulales</taxon>
        <taxon>Hericiaceae</taxon>
        <taxon>Hericium</taxon>
    </lineage>
</organism>